<dbReference type="InterPro" id="IPR001245">
    <property type="entry name" value="Ser-Thr/Tyr_kinase_cat_dom"/>
</dbReference>
<name>A0AA88QMW5_9ASTE</name>
<dbReference type="AlphaFoldDB" id="A0AA88QMW5"/>
<evidence type="ECO:0000313" key="11">
    <source>
        <dbReference type="Proteomes" id="UP001187471"/>
    </source>
</evidence>
<evidence type="ECO:0000256" key="5">
    <source>
        <dbReference type="ARBA" id="ARBA00022989"/>
    </source>
</evidence>
<keyword evidence="2" id="KW-0723">Serine/threonine-protein kinase</keyword>
<dbReference type="GO" id="GO:0004674">
    <property type="term" value="F:protein serine/threonine kinase activity"/>
    <property type="evidence" value="ECO:0007669"/>
    <property type="project" value="UniProtKB-KW"/>
</dbReference>
<evidence type="ECO:0000313" key="10">
    <source>
        <dbReference type="EMBL" id="KAK2972903.1"/>
    </source>
</evidence>
<dbReference type="SUPFAM" id="SSF56112">
    <property type="entry name" value="Protein kinase-like (PK-like)"/>
    <property type="match status" value="1"/>
</dbReference>
<dbReference type="EMBL" id="JAVXUO010002481">
    <property type="protein sequence ID" value="KAK2972903.1"/>
    <property type="molecule type" value="Genomic_DNA"/>
</dbReference>
<organism evidence="10 11">
    <name type="scientific">Escallonia rubra</name>
    <dbReference type="NCBI Taxonomy" id="112253"/>
    <lineage>
        <taxon>Eukaryota</taxon>
        <taxon>Viridiplantae</taxon>
        <taxon>Streptophyta</taxon>
        <taxon>Embryophyta</taxon>
        <taxon>Tracheophyta</taxon>
        <taxon>Spermatophyta</taxon>
        <taxon>Magnoliopsida</taxon>
        <taxon>eudicotyledons</taxon>
        <taxon>Gunneridae</taxon>
        <taxon>Pentapetalae</taxon>
        <taxon>asterids</taxon>
        <taxon>campanulids</taxon>
        <taxon>Escalloniales</taxon>
        <taxon>Escalloniaceae</taxon>
        <taxon>Escallonia</taxon>
    </lineage>
</organism>
<evidence type="ECO:0000256" key="6">
    <source>
        <dbReference type="ARBA" id="ARBA00023136"/>
    </source>
</evidence>
<evidence type="ECO:0000256" key="1">
    <source>
        <dbReference type="ARBA" id="ARBA00004479"/>
    </source>
</evidence>
<keyword evidence="2" id="KW-0418">Kinase</keyword>
<dbReference type="GO" id="GO:0005524">
    <property type="term" value="F:ATP binding"/>
    <property type="evidence" value="ECO:0007669"/>
    <property type="project" value="InterPro"/>
</dbReference>
<dbReference type="PROSITE" id="PS50011">
    <property type="entry name" value="PROTEIN_KINASE_DOM"/>
    <property type="match status" value="1"/>
</dbReference>
<keyword evidence="6 8" id="KW-0472">Membrane</keyword>
<keyword evidence="3 8" id="KW-0812">Transmembrane</keyword>
<comment type="subcellular location">
    <subcellularLocation>
        <location evidence="1">Membrane</location>
        <topology evidence="1">Single-pass type I membrane protein</topology>
    </subcellularLocation>
</comment>
<keyword evidence="7" id="KW-0325">Glycoprotein</keyword>
<feature type="transmembrane region" description="Helical" evidence="8">
    <location>
        <begin position="12"/>
        <end position="31"/>
    </location>
</feature>
<evidence type="ECO:0000256" key="3">
    <source>
        <dbReference type="ARBA" id="ARBA00022692"/>
    </source>
</evidence>
<dbReference type="Gene3D" id="1.10.510.10">
    <property type="entry name" value="Transferase(Phosphotransferase) domain 1"/>
    <property type="match status" value="1"/>
</dbReference>
<keyword evidence="5 8" id="KW-1133">Transmembrane helix</keyword>
<dbReference type="InterPro" id="IPR045874">
    <property type="entry name" value="LRK10/LRL21-25-like"/>
</dbReference>
<dbReference type="GO" id="GO:0016020">
    <property type="term" value="C:membrane"/>
    <property type="evidence" value="ECO:0007669"/>
    <property type="project" value="UniProtKB-SubCell"/>
</dbReference>
<reference evidence="10" key="1">
    <citation type="submission" date="2022-12" db="EMBL/GenBank/DDBJ databases">
        <title>Draft genome assemblies for two species of Escallonia (Escalloniales).</title>
        <authorList>
            <person name="Chanderbali A."/>
            <person name="Dervinis C."/>
            <person name="Anghel I."/>
            <person name="Soltis D."/>
            <person name="Soltis P."/>
            <person name="Zapata F."/>
        </authorList>
    </citation>
    <scope>NUCLEOTIDE SEQUENCE</scope>
    <source>
        <strain evidence="10">UCBG92.1500</strain>
        <tissue evidence="10">Leaf</tissue>
    </source>
</reference>
<accession>A0AA88QMW5</accession>
<keyword evidence="2" id="KW-0808">Transferase</keyword>
<dbReference type="Pfam" id="PF07714">
    <property type="entry name" value="PK_Tyr_Ser-Thr"/>
    <property type="match status" value="1"/>
</dbReference>
<proteinExistence type="predicted"/>
<evidence type="ECO:0000259" key="9">
    <source>
        <dbReference type="PROSITE" id="PS50011"/>
    </source>
</evidence>
<evidence type="ECO:0000256" key="8">
    <source>
        <dbReference type="SAM" id="Phobius"/>
    </source>
</evidence>
<dbReference type="InterPro" id="IPR011009">
    <property type="entry name" value="Kinase-like_dom_sf"/>
</dbReference>
<gene>
    <name evidence="10" type="ORF">RJ640_026655</name>
</gene>
<dbReference type="PANTHER" id="PTHR27009">
    <property type="entry name" value="RUST RESISTANCE KINASE LR10-RELATED"/>
    <property type="match status" value="1"/>
</dbReference>
<dbReference type="Proteomes" id="UP001187471">
    <property type="component" value="Unassembled WGS sequence"/>
</dbReference>
<protein>
    <recommendedName>
        <fullName evidence="9">Protein kinase domain-containing protein</fullName>
    </recommendedName>
</protein>
<keyword evidence="4" id="KW-0732">Signal</keyword>
<evidence type="ECO:0000256" key="4">
    <source>
        <dbReference type="ARBA" id="ARBA00022729"/>
    </source>
</evidence>
<comment type="caution">
    <text evidence="10">The sequence shown here is derived from an EMBL/GenBank/DDBJ whole genome shotgun (WGS) entry which is preliminary data.</text>
</comment>
<feature type="domain" description="Protein kinase" evidence="9">
    <location>
        <begin position="47"/>
        <end position="155"/>
    </location>
</feature>
<dbReference type="InterPro" id="IPR000719">
    <property type="entry name" value="Prot_kinase_dom"/>
</dbReference>
<evidence type="ECO:0000256" key="7">
    <source>
        <dbReference type="ARBA" id="ARBA00023180"/>
    </source>
</evidence>
<sequence length="155" mass="17440">MLLPNVVARRRNLGMVLGTCNIHIPIILAIFRMSLTPKRYCYTDVKKMTNSFKIKLGYGCVYRGELSNGGLVAVKVLNDSKSNGEDFINEVASISQTSHVNIVTLLGFCFEGRKIALIYDFMPNGSLEKFIYDRSLSTNRLLGWEKLYHIAIAIT</sequence>
<evidence type="ECO:0000256" key="2">
    <source>
        <dbReference type="ARBA" id="ARBA00022527"/>
    </source>
</evidence>
<keyword evidence="11" id="KW-1185">Reference proteome</keyword>